<name>A0A813HC52_POLGL</name>
<organism evidence="3 5">
    <name type="scientific">Polarella glacialis</name>
    <name type="common">Dinoflagellate</name>
    <dbReference type="NCBI Taxonomy" id="89957"/>
    <lineage>
        <taxon>Eukaryota</taxon>
        <taxon>Sar</taxon>
        <taxon>Alveolata</taxon>
        <taxon>Dinophyceae</taxon>
        <taxon>Suessiales</taxon>
        <taxon>Suessiaceae</taxon>
        <taxon>Polarella</taxon>
    </lineage>
</organism>
<dbReference type="OrthoDB" id="447043at2759"/>
<dbReference type="EMBL" id="CAJNNV010031350">
    <property type="protein sequence ID" value="CAE8635789.1"/>
    <property type="molecule type" value="Genomic_DNA"/>
</dbReference>
<dbReference type="Pfam" id="PF02825">
    <property type="entry name" value="WWE"/>
    <property type="match status" value="1"/>
</dbReference>
<comment type="caution">
    <text evidence="3">The sequence shown here is derived from an EMBL/GenBank/DDBJ whole genome shotgun (WGS) entry which is preliminary data.</text>
</comment>
<keyword evidence="5" id="KW-1185">Reference proteome</keyword>
<gene>
    <name evidence="3" type="ORF">PGLA1383_LOCUS51359</name>
    <name evidence="4" type="ORF">PGLA1383_LOCUS51363</name>
</gene>
<dbReference type="InterPro" id="IPR037197">
    <property type="entry name" value="WWE_dom_sf"/>
</dbReference>
<dbReference type="EMBL" id="CAJNNV010031350">
    <property type="protein sequence ID" value="CAE8635784.1"/>
    <property type="molecule type" value="Genomic_DNA"/>
</dbReference>
<accession>A0A813HC52</accession>
<dbReference type="SUPFAM" id="SSF117839">
    <property type="entry name" value="WWE domain"/>
    <property type="match status" value="1"/>
</dbReference>
<evidence type="ECO:0000313" key="3">
    <source>
        <dbReference type="EMBL" id="CAE8635784.1"/>
    </source>
</evidence>
<dbReference type="AlphaFoldDB" id="A0A813HC52"/>
<evidence type="ECO:0000313" key="5">
    <source>
        <dbReference type="Proteomes" id="UP000654075"/>
    </source>
</evidence>
<dbReference type="Gene3D" id="3.30.720.50">
    <property type="match status" value="1"/>
</dbReference>
<feature type="region of interest" description="Disordered" evidence="1">
    <location>
        <begin position="138"/>
        <end position="174"/>
    </location>
</feature>
<evidence type="ECO:0000313" key="4">
    <source>
        <dbReference type="EMBL" id="CAE8635789.1"/>
    </source>
</evidence>
<dbReference type="Proteomes" id="UP000654075">
    <property type="component" value="Unassembled WGS sequence"/>
</dbReference>
<feature type="domain" description="WWE" evidence="2">
    <location>
        <begin position="1"/>
        <end position="67"/>
    </location>
</feature>
<feature type="compositionally biased region" description="Low complexity" evidence="1">
    <location>
        <begin position="147"/>
        <end position="157"/>
    </location>
</feature>
<evidence type="ECO:0000259" key="2">
    <source>
        <dbReference type="PROSITE" id="PS50918"/>
    </source>
</evidence>
<dbReference type="PROSITE" id="PS50918">
    <property type="entry name" value="WWE"/>
    <property type="match status" value="1"/>
</dbReference>
<proteinExistence type="predicted"/>
<protein>
    <recommendedName>
        <fullName evidence="2">WWE domain-containing protein</fullName>
    </recommendedName>
</protein>
<dbReference type="InterPro" id="IPR004170">
    <property type="entry name" value="WWE_dom"/>
</dbReference>
<sequence>MPASSFQVKLGREWTNYTQDEDKILKRAYLAGFPHARYTLRKQKYEANFKDMIQKNLSSGKLREIRPPFKWSQPAKPIVEAGPTFCMKVPPGSPGTAIQVPHPRAKGSFITVNVPASAKVGQAMLVPIPKVELSVPVPEPSAPPAAEPAAVPAAETPSAPPATKPSATPAAEKKSGMSTGAKVATGAGVAVVVGGLAVAGAVLGEHIAEEGWDATMAELGDVASTAGEHIVGAAETAGGAIAEGAGDAGEWIAGAAGDTGDFVMDLF</sequence>
<evidence type="ECO:0000256" key="1">
    <source>
        <dbReference type="SAM" id="MobiDB-lite"/>
    </source>
</evidence>
<reference evidence="3" key="1">
    <citation type="submission" date="2021-02" db="EMBL/GenBank/DDBJ databases">
        <authorList>
            <person name="Dougan E. K."/>
            <person name="Rhodes N."/>
            <person name="Thang M."/>
            <person name="Chan C."/>
        </authorList>
    </citation>
    <scope>NUCLEOTIDE SEQUENCE</scope>
</reference>